<dbReference type="Pfam" id="PF00566">
    <property type="entry name" value="RabGAP-TBC"/>
    <property type="match status" value="1"/>
</dbReference>
<feature type="compositionally biased region" description="Low complexity" evidence="1">
    <location>
        <begin position="506"/>
        <end position="515"/>
    </location>
</feature>
<feature type="region of interest" description="Disordered" evidence="1">
    <location>
        <begin position="187"/>
        <end position="256"/>
    </location>
</feature>
<dbReference type="InterPro" id="IPR035969">
    <property type="entry name" value="Rab-GAP_TBC_sf"/>
</dbReference>
<dbReference type="GeneID" id="110977098"/>
<feature type="compositionally biased region" description="Polar residues" evidence="1">
    <location>
        <begin position="166"/>
        <end position="175"/>
    </location>
</feature>
<dbReference type="Proteomes" id="UP000694845">
    <property type="component" value="Unplaced"/>
</dbReference>
<dbReference type="SUPFAM" id="SSF47923">
    <property type="entry name" value="Ypt/Rab-GAP domain of gyp1p"/>
    <property type="match status" value="2"/>
</dbReference>
<name>A0A8B7Y0C1_ACAPL</name>
<feature type="compositionally biased region" description="Polar residues" evidence="1">
    <location>
        <begin position="244"/>
        <end position="256"/>
    </location>
</feature>
<dbReference type="PROSITE" id="PS50086">
    <property type="entry name" value="TBC_RABGAP"/>
    <property type="match status" value="1"/>
</dbReference>
<dbReference type="GO" id="GO:0031410">
    <property type="term" value="C:cytoplasmic vesicle"/>
    <property type="evidence" value="ECO:0007669"/>
    <property type="project" value="UniProtKB-ARBA"/>
</dbReference>
<evidence type="ECO:0000259" key="2">
    <source>
        <dbReference type="PROSITE" id="PS50086"/>
    </source>
</evidence>
<feature type="region of interest" description="Disordered" evidence="1">
    <location>
        <begin position="35"/>
        <end position="100"/>
    </location>
</feature>
<dbReference type="InterPro" id="IPR000195">
    <property type="entry name" value="Rab-GAP-TBC_dom"/>
</dbReference>
<evidence type="ECO:0000256" key="1">
    <source>
        <dbReference type="SAM" id="MobiDB-lite"/>
    </source>
</evidence>
<dbReference type="GO" id="GO:0031267">
    <property type="term" value="F:small GTPase binding"/>
    <property type="evidence" value="ECO:0007669"/>
    <property type="project" value="TreeGrafter"/>
</dbReference>
<dbReference type="FunFam" id="1.10.472.80:FF:000006">
    <property type="entry name" value="TBC1 domain family member 14"/>
    <property type="match status" value="1"/>
</dbReference>
<dbReference type="FunFam" id="1.10.8.270:FF:000008">
    <property type="entry name" value="Putative TBC1 domain family member 14"/>
    <property type="match status" value="1"/>
</dbReference>
<dbReference type="Gene3D" id="1.10.8.270">
    <property type="entry name" value="putative rabgap domain of human tbc1 domain family member 14 like domains"/>
    <property type="match status" value="1"/>
</dbReference>
<feature type="compositionally biased region" description="Polar residues" evidence="1">
    <location>
        <begin position="76"/>
        <end position="100"/>
    </location>
</feature>
<organism evidence="3 4">
    <name type="scientific">Acanthaster planci</name>
    <name type="common">Crown-of-thorns starfish</name>
    <dbReference type="NCBI Taxonomy" id="133434"/>
    <lineage>
        <taxon>Eukaryota</taxon>
        <taxon>Metazoa</taxon>
        <taxon>Echinodermata</taxon>
        <taxon>Eleutherozoa</taxon>
        <taxon>Asterozoa</taxon>
        <taxon>Asteroidea</taxon>
        <taxon>Valvatacea</taxon>
        <taxon>Valvatida</taxon>
        <taxon>Acanthasteridae</taxon>
        <taxon>Acanthaster</taxon>
    </lineage>
</organism>
<evidence type="ECO:0000313" key="4">
    <source>
        <dbReference type="RefSeq" id="XP_022086608.1"/>
    </source>
</evidence>
<dbReference type="PANTHER" id="PTHR47219">
    <property type="entry name" value="RAB GTPASE-ACTIVATING PROTEIN 1-LIKE"/>
    <property type="match status" value="1"/>
</dbReference>
<reference evidence="4" key="1">
    <citation type="submission" date="2025-08" db="UniProtKB">
        <authorList>
            <consortium name="RefSeq"/>
        </authorList>
    </citation>
    <scope>IDENTIFICATION</scope>
</reference>
<dbReference type="OMA" id="PADAFCC"/>
<dbReference type="KEGG" id="aplc:110977098"/>
<dbReference type="RefSeq" id="XP_022086608.1">
    <property type="nucleotide sequence ID" value="XM_022230916.1"/>
</dbReference>
<feature type="region of interest" description="Disordered" evidence="1">
    <location>
        <begin position="299"/>
        <end position="319"/>
    </location>
</feature>
<dbReference type="SMART" id="SM00164">
    <property type="entry name" value="TBC"/>
    <property type="match status" value="1"/>
</dbReference>
<dbReference type="GO" id="GO:0016192">
    <property type="term" value="P:vesicle-mediated transport"/>
    <property type="evidence" value="ECO:0007669"/>
    <property type="project" value="UniProtKB-ARBA"/>
</dbReference>
<feature type="domain" description="Rab-GAP TBC" evidence="2">
    <location>
        <begin position="643"/>
        <end position="850"/>
    </location>
</feature>
<dbReference type="OrthoDB" id="294251at2759"/>
<proteinExistence type="predicted"/>
<dbReference type="GO" id="GO:0005773">
    <property type="term" value="C:vacuole"/>
    <property type="evidence" value="ECO:0007669"/>
    <property type="project" value="UniProtKB-ARBA"/>
</dbReference>
<feature type="compositionally biased region" description="Low complexity" evidence="1">
    <location>
        <begin position="481"/>
        <end position="494"/>
    </location>
</feature>
<dbReference type="AlphaFoldDB" id="A0A8B7Y0C1"/>
<protein>
    <submittedName>
        <fullName evidence="4">TBC1 domain family member 14-like</fullName>
    </submittedName>
</protein>
<feature type="compositionally biased region" description="Basic and acidic residues" evidence="1">
    <location>
        <begin position="221"/>
        <end position="237"/>
    </location>
</feature>
<feature type="region of interest" description="Disordered" evidence="1">
    <location>
        <begin position="477"/>
        <end position="545"/>
    </location>
</feature>
<dbReference type="Gene3D" id="1.10.10.750">
    <property type="entry name" value="Ypt/Rab-GAP domain of gyp1p, domain 1"/>
    <property type="match status" value="1"/>
</dbReference>
<evidence type="ECO:0000313" key="3">
    <source>
        <dbReference type="Proteomes" id="UP000694845"/>
    </source>
</evidence>
<feature type="compositionally biased region" description="Polar residues" evidence="1">
    <location>
        <begin position="42"/>
        <end position="65"/>
    </location>
</feature>
<accession>A0A8B7Y0C1</accession>
<dbReference type="Gene3D" id="1.10.472.80">
    <property type="entry name" value="Ypt/Rab-GAP domain of gyp1p, domain 3"/>
    <property type="match status" value="1"/>
</dbReference>
<dbReference type="PANTHER" id="PTHR47219:SF15">
    <property type="entry name" value="TBC1 DOMAIN FAMILY MEMBER 12 ISOFORM X1"/>
    <property type="match status" value="1"/>
</dbReference>
<keyword evidence="3" id="KW-1185">Reference proteome</keyword>
<dbReference type="GO" id="GO:0005096">
    <property type="term" value="F:GTPase activator activity"/>
    <property type="evidence" value="ECO:0007669"/>
    <property type="project" value="TreeGrafter"/>
</dbReference>
<sequence length="921" mass="102208">MYVTDEASFRGQYFPAMDSQVGALAGNICNNPSRLLQPVQGPGSSSDFGEVRPNSSSEVSDQSPSMGVAAEPLPYTTVTGSRGQQNAGQKVNNSHDSVQAKTDSRTFLTGGHRYQDELNQVPRVSNSQDIVTRMEDVSLDSSTTAINLVTSASTDTTTNKSHDEGTLSNNPVQRTDTLCNRTSCSGIDSSAIKEDSSHTAVGSSRDGGRSDLATATPQDAIRLEADLTRQHGERTPGDGEENPSHSGTGQLPNCGTTSIVSVQSEESSLDQPAVLDITSSNELILSDIELSGENPTSPATIDVIDLGSQVPGSSKLRRPKSLEGCLDLDTKAPQWVTTPNKSQSLRTTPSTSTPRFLEELGATGNAVIELQEPFFEPSQDGHSDSQHPCLSGILQHELQSRASFTSVSSLSTEYSSSLATDDLNENRDNLEPGFVEVNLHSQLSGGDHWAYASQGAKPKKRGLAGFLARNLFPWKSSSTKSATTDQTDSPPSTSGWKLFNRSPAKQAAAQQQQQQHPASAYNDSYPPKGKTHPPTLSLTWKKKQAGMRPATSTTALILENRPQNLPAKSPDEELKHKEQYEKMVKGAKQKEIKVYKQQMKKLAKQLKYEEGIKTLLHVWQTDLLKNWDQAKTSKKTREMWWQGIPPSIRGRVWMLAIGNELNITPELFEIFLARAKDRIKVFSEPDTEDSEEVHEASREDSVDVIRLDVSRTFPHLCIFQKGGPYFDRLHSVLGAYACYRPDIGYVQGMSFIAAVFLLYLEPADAFCCFANVLNKSCQLAFFRLDQPVMQSYFDTYEEYFEDNLPDLYNHFKSQCLTPDLYIIDWMYTLYTKSLPLDVACRFLDIFFRDGEEFMFRTALGILHLYEEILISLEFIQLAQFLTKLPEDIRCEDLFKSIEAIDMHQKKFSQVLATHMATNSHS</sequence>
<feature type="region of interest" description="Disordered" evidence="1">
    <location>
        <begin position="154"/>
        <end position="175"/>
    </location>
</feature>
<gene>
    <name evidence="4" type="primary">LOC110977098</name>
</gene>
<dbReference type="InterPro" id="IPR050302">
    <property type="entry name" value="Rab_GAP_TBC_domain"/>
</dbReference>